<sequence length="119" mass="13030">MNVVEDLGAKVSYLALPVGTRVYDVDSAPVGVVEHVLTDEPKDIFHGVIVAPPGPDQSHRFAHREQIADLYERGVVLSVPGAEMRDPGEDPPAGVVEEAAHHPVQADLRRAWQRLSRPR</sequence>
<reference evidence="2 3" key="1">
    <citation type="submission" date="2016-06" db="EMBL/GenBank/DDBJ databases">
        <authorList>
            <person name="Kjaerup R.B."/>
            <person name="Dalgaard T.S."/>
            <person name="Juul-Madsen H.R."/>
        </authorList>
    </citation>
    <scope>NUCLEOTIDE SEQUENCE [LARGE SCALE GENOMIC DNA]</scope>
    <source>
        <strain evidence="2 3">DSM 43821</strain>
    </source>
</reference>
<protein>
    <recommendedName>
        <fullName evidence="4">PRC-barrel domain-containing protein</fullName>
    </recommendedName>
</protein>
<evidence type="ECO:0000256" key="1">
    <source>
        <dbReference type="SAM" id="MobiDB-lite"/>
    </source>
</evidence>
<dbReference type="EMBL" id="LT607410">
    <property type="protein sequence ID" value="SCF19545.1"/>
    <property type="molecule type" value="Genomic_DNA"/>
</dbReference>
<evidence type="ECO:0000313" key="3">
    <source>
        <dbReference type="Proteomes" id="UP000198228"/>
    </source>
</evidence>
<evidence type="ECO:0008006" key="4">
    <source>
        <dbReference type="Google" id="ProtNLM"/>
    </source>
</evidence>
<evidence type="ECO:0000313" key="2">
    <source>
        <dbReference type="EMBL" id="SCF19545.1"/>
    </source>
</evidence>
<feature type="region of interest" description="Disordered" evidence="1">
    <location>
        <begin position="81"/>
        <end position="102"/>
    </location>
</feature>
<gene>
    <name evidence="2" type="ORF">GA0074696_3343</name>
</gene>
<organism evidence="2 3">
    <name type="scientific">Micromonospora purpureochromogenes</name>
    <dbReference type="NCBI Taxonomy" id="47872"/>
    <lineage>
        <taxon>Bacteria</taxon>
        <taxon>Bacillati</taxon>
        <taxon>Actinomycetota</taxon>
        <taxon>Actinomycetes</taxon>
        <taxon>Micromonosporales</taxon>
        <taxon>Micromonosporaceae</taxon>
        <taxon>Micromonospora</taxon>
    </lineage>
</organism>
<proteinExistence type="predicted"/>
<dbReference type="Proteomes" id="UP000198228">
    <property type="component" value="Chromosome I"/>
</dbReference>
<name>A0A1C4YFP1_9ACTN</name>
<dbReference type="AlphaFoldDB" id="A0A1C4YFP1"/>
<accession>A0A1C4YFP1</accession>